<evidence type="ECO:0000313" key="1">
    <source>
        <dbReference type="EMBL" id="ANZ49193.1"/>
    </source>
</evidence>
<evidence type="ECO:0000313" key="2">
    <source>
        <dbReference type="Proteomes" id="UP000203302"/>
    </source>
</evidence>
<dbReference type="OrthoDB" id="12497at10239"/>
<gene>
    <name evidence="1" type="ORF">HUXLEY_111</name>
</gene>
<dbReference type="EMBL" id="KX397368">
    <property type="protein sequence ID" value="ANZ49193.1"/>
    <property type="molecule type" value="Genomic_DNA"/>
</dbReference>
<organism evidence="1 2">
    <name type="scientific">Erwinia phage vB_EamM_Huxley</name>
    <dbReference type="NCBI Taxonomy" id="1883373"/>
    <lineage>
        <taxon>Viruses</taxon>
        <taxon>Duplodnaviria</taxon>
        <taxon>Heunggongvirae</taxon>
        <taxon>Uroviricota</taxon>
        <taxon>Caudoviricetes</taxon>
        <taxon>Chimalliviridae</taxon>
        <taxon>Machinavirus</taxon>
        <taxon>Machinavirus machina</taxon>
    </lineage>
</organism>
<accession>A0A1B2ID43</accession>
<dbReference type="Proteomes" id="UP000203302">
    <property type="component" value="Segment"/>
</dbReference>
<reference evidence="2" key="1">
    <citation type="submission" date="2016-06" db="EMBL/GenBank/DDBJ databases">
        <authorList>
            <person name="Berg J.A."/>
            <person name="Grossarth S.E."/>
            <person name="Jarvis T.M."/>
            <person name="Merrill B.D."/>
            <person name="Breakwell D.P."/>
            <person name="Hope S."/>
            <person name="Grose J.H."/>
        </authorList>
    </citation>
    <scope>NUCLEOTIDE SEQUENCE [LARGE SCALE GENOMIC DNA]</scope>
</reference>
<dbReference type="KEGG" id="vg:29069233"/>
<sequence>MPEMILDSLFLITNAYIDKNGKLPVRICVRRSGVSRLYHITKVLDIACKVTGMKRPKTLNNFKHVQGILHKAMCDMHRKRRHSPYHPLTRASGGDVEYRENIVNLRPGYCNVAGLGAQRLRNIIQGKNAEPTPQEAEHAMSMLRAAELVVVDTEVEAYRMQFFLTERGLTALVVYGETADKLNLPSTDGEWSKPTVEHQ</sequence>
<proteinExistence type="predicted"/>
<dbReference type="GeneID" id="29069233"/>
<dbReference type="RefSeq" id="YP_009293079.1">
    <property type="nucleotide sequence ID" value="NC_031127.1"/>
</dbReference>
<protein>
    <submittedName>
        <fullName evidence="1">Uncharacterized protein</fullName>
    </submittedName>
</protein>
<name>A0A1B2ID43_9CAUD</name>